<protein>
    <submittedName>
        <fullName evidence="1">Uncharacterized protein</fullName>
    </submittedName>
</protein>
<gene>
    <name evidence="1" type="ORF">OESDEN_19653</name>
</gene>
<accession>A0A0B1S6Y1</accession>
<reference evidence="1 2" key="1">
    <citation type="submission" date="2014-03" db="EMBL/GenBank/DDBJ databases">
        <title>Draft genome of the hookworm Oesophagostomum dentatum.</title>
        <authorList>
            <person name="Mitreva M."/>
        </authorList>
    </citation>
    <scope>NUCLEOTIDE SEQUENCE [LARGE SCALE GENOMIC DNA]</scope>
    <source>
        <strain evidence="1 2">OD-Hann</strain>
    </source>
</reference>
<dbReference type="Proteomes" id="UP000053660">
    <property type="component" value="Unassembled WGS sequence"/>
</dbReference>
<dbReference type="EMBL" id="KN600078">
    <property type="protein sequence ID" value="KHJ80669.1"/>
    <property type="molecule type" value="Genomic_DNA"/>
</dbReference>
<evidence type="ECO:0000313" key="1">
    <source>
        <dbReference type="EMBL" id="KHJ80669.1"/>
    </source>
</evidence>
<feature type="non-terminal residue" evidence="1">
    <location>
        <position position="1"/>
    </location>
</feature>
<organism evidence="1 2">
    <name type="scientific">Oesophagostomum dentatum</name>
    <name type="common">Nodular worm</name>
    <dbReference type="NCBI Taxonomy" id="61180"/>
    <lineage>
        <taxon>Eukaryota</taxon>
        <taxon>Metazoa</taxon>
        <taxon>Ecdysozoa</taxon>
        <taxon>Nematoda</taxon>
        <taxon>Chromadorea</taxon>
        <taxon>Rhabditida</taxon>
        <taxon>Rhabditina</taxon>
        <taxon>Rhabditomorpha</taxon>
        <taxon>Strongyloidea</taxon>
        <taxon>Strongylidae</taxon>
        <taxon>Oesophagostomum</taxon>
    </lineage>
</organism>
<dbReference type="AlphaFoldDB" id="A0A0B1S6Y1"/>
<dbReference type="OrthoDB" id="5787800at2759"/>
<name>A0A0B1S6Y1_OESDE</name>
<sequence length="71" mass="8158">LISDELLKRFHYLNLPVARYGGDSGLGDLNDALRHKRFDIQDDYGSFEDPYTKRTSLKRLAILSARGFGRK</sequence>
<keyword evidence="2" id="KW-1185">Reference proteome</keyword>
<evidence type="ECO:0000313" key="2">
    <source>
        <dbReference type="Proteomes" id="UP000053660"/>
    </source>
</evidence>
<proteinExistence type="predicted"/>